<dbReference type="EMBL" id="HBEG01034538">
    <property type="protein sequence ID" value="CAD8372902.1"/>
    <property type="molecule type" value="Transcribed_RNA"/>
</dbReference>
<gene>
    <name evidence="2" type="ORF">PBAH0796_LOCUS21099</name>
</gene>
<evidence type="ECO:0000256" key="1">
    <source>
        <dbReference type="SAM" id="SignalP"/>
    </source>
</evidence>
<proteinExistence type="predicted"/>
<feature type="signal peptide" evidence="1">
    <location>
        <begin position="1"/>
        <end position="20"/>
    </location>
</feature>
<accession>A0A7S0ARX5</accession>
<protein>
    <recommendedName>
        <fullName evidence="3">Phospholipase B-like</fullName>
    </recommendedName>
</protein>
<keyword evidence="1" id="KW-0732">Signal</keyword>
<name>A0A7S0ARX5_9DINO</name>
<sequence>MMFHRSGVQLTLFFYIHCSAVPEGTAPGGVEPACRAIAGPSEQLGCTAAEQGAGDEEVSALQTRQSIVESPAAEGGAEDAWLGPNFDFFDAADVNNALPLPPKQLNYPEPLRGMGWLDQSGFYAESTLAFAFPDLVISSGDTEYGTLDPETRTTKTSCAGKAWTWANTAQGYGWWGFSDVFDYHYVTTYNEDYTQFVTKPTAFVLFGYMSVPEWLVGLYGTKMPTPPDGACPPPPNATKQQATQCASSRRDTVLFPYLPFRVNLGTYHIFDIVDEKRNKIQPYFDVYLQYVANISRPDPAAARQYLGAHLGQVGGLKPQQLLVRKTGRPLPGTSFNGSPEGCQGLVGFKIGRLLQCLVALVKFITSGGFIRVTG</sequence>
<evidence type="ECO:0008006" key="3">
    <source>
        <dbReference type="Google" id="ProtNLM"/>
    </source>
</evidence>
<feature type="chain" id="PRO_5030841313" description="Phospholipase B-like" evidence="1">
    <location>
        <begin position="21"/>
        <end position="374"/>
    </location>
</feature>
<organism evidence="2">
    <name type="scientific">Pyrodinium bahamense</name>
    <dbReference type="NCBI Taxonomy" id="73915"/>
    <lineage>
        <taxon>Eukaryota</taxon>
        <taxon>Sar</taxon>
        <taxon>Alveolata</taxon>
        <taxon>Dinophyceae</taxon>
        <taxon>Gonyaulacales</taxon>
        <taxon>Pyrocystaceae</taxon>
        <taxon>Pyrodinium</taxon>
    </lineage>
</organism>
<evidence type="ECO:0000313" key="2">
    <source>
        <dbReference type="EMBL" id="CAD8372902.1"/>
    </source>
</evidence>
<dbReference type="AlphaFoldDB" id="A0A7S0ARX5"/>
<reference evidence="2" key="1">
    <citation type="submission" date="2021-01" db="EMBL/GenBank/DDBJ databases">
        <authorList>
            <person name="Corre E."/>
            <person name="Pelletier E."/>
            <person name="Niang G."/>
            <person name="Scheremetjew M."/>
            <person name="Finn R."/>
            <person name="Kale V."/>
            <person name="Holt S."/>
            <person name="Cochrane G."/>
            <person name="Meng A."/>
            <person name="Brown T."/>
            <person name="Cohen L."/>
        </authorList>
    </citation>
    <scope>NUCLEOTIDE SEQUENCE</scope>
    <source>
        <strain evidence="2">Pbaha01</strain>
    </source>
</reference>